<dbReference type="NCBIfam" id="NF004675">
    <property type="entry name" value="PRK06019.1-1"/>
    <property type="match status" value="1"/>
</dbReference>
<dbReference type="GO" id="GO:0046872">
    <property type="term" value="F:metal ion binding"/>
    <property type="evidence" value="ECO:0007669"/>
    <property type="project" value="InterPro"/>
</dbReference>
<keyword evidence="9" id="KW-1185">Reference proteome</keyword>
<dbReference type="Pfam" id="PF17769">
    <property type="entry name" value="PurK_C"/>
    <property type="match status" value="1"/>
</dbReference>
<dbReference type="Pfam" id="PF22660">
    <property type="entry name" value="RS_preATP-grasp-like"/>
    <property type="match status" value="1"/>
</dbReference>
<organism evidence="8 9">
    <name type="scientific">Melghirimyces thermohalophilus</name>
    <dbReference type="NCBI Taxonomy" id="1236220"/>
    <lineage>
        <taxon>Bacteria</taxon>
        <taxon>Bacillati</taxon>
        <taxon>Bacillota</taxon>
        <taxon>Bacilli</taxon>
        <taxon>Bacillales</taxon>
        <taxon>Thermoactinomycetaceae</taxon>
        <taxon>Melghirimyces</taxon>
    </lineage>
</organism>
<dbReference type="EMBL" id="FMZA01000018">
    <property type="protein sequence ID" value="SDC82790.1"/>
    <property type="molecule type" value="Genomic_DNA"/>
</dbReference>
<dbReference type="AlphaFoldDB" id="A0A1G6PRF9"/>
<evidence type="ECO:0000256" key="1">
    <source>
        <dbReference type="ARBA" id="ARBA00022598"/>
    </source>
</evidence>
<comment type="pathway">
    <text evidence="5 6">Purine metabolism; IMP biosynthesis via de novo pathway; 5-amino-1-(5-phospho-D-ribosyl)imidazole-4-carboxylate from 5-amino-1-(5-phospho-D-ribosyl)imidazole (N5-CAIR route): step 1/2.</text>
</comment>
<comment type="function">
    <text evidence="6">Catalyzes the ATP-dependent conversion of 5-aminoimidazole ribonucleotide (AIR) and HCO(3)- to N5-carboxyaminoimidazole ribonucleotide (N5-CAIR).</text>
</comment>
<name>A0A1G6PRF9_9BACL</name>
<feature type="binding site" evidence="5">
    <location>
        <position position="198"/>
    </location>
    <ligand>
        <name>ATP</name>
        <dbReference type="ChEBI" id="CHEBI:30616"/>
    </ligand>
</feature>
<evidence type="ECO:0000256" key="3">
    <source>
        <dbReference type="ARBA" id="ARBA00022755"/>
    </source>
</evidence>
<dbReference type="STRING" id="1236220.SAMN04488112_1186"/>
<dbReference type="SUPFAM" id="SSF52440">
    <property type="entry name" value="PreATP-grasp domain"/>
    <property type="match status" value="1"/>
</dbReference>
<dbReference type="Gene3D" id="3.30.1490.20">
    <property type="entry name" value="ATP-grasp fold, A domain"/>
    <property type="match status" value="1"/>
</dbReference>
<evidence type="ECO:0000256" key="6">
    <source>
        <dbReference type="RuleBase" id="RU361200"/>
    </source>
</evidence>
<proteinExistence type="inferred from homology"/>
<dbReference type="Pfam" id="PF02222">
    <property type="entry name" value="ATP-grasp"/>
    <property type="match status" value="1"/>
</dbReference>
<dbReference type="InterPro" id="IPR040686">
    <property type="entry name" value="PurK_C"/>
</dbReference>
<feature type="binding site" evidence="5">
    <location>
        <begin position="160"/>
        <end position="166"/>
    </location>
    <ligand>
        <name>ATP</name>
        <dbReference type="ChEBI" id="CHEBI:30616"/>
    </ligand>
</feature>
<dbReference type="InterPro" id="IPR005875">
    <property type="entry name" value="PurK"/>
</dbReference>
<keyword evidence="4 5" id="KW-0067">ATP-binding</keyword>
<feature type="binding site" evidence="5">
    <location>
        <position position="221"/>
    </location>
    <ligand>
        <name>ATP</name>
        <dbReference type="ChEBI" id="CHEBI:30616"/>
    </ligand>
</feature>
<gene>
    <name evidence="5 6" type="primary">purK</name>
    <name evidence="8" type="ORF">SAMN04488112_1186</name>
</gene>
<feature type="binding site" evidence="5">
    <location>
        <position position="115"/>
    </location>
    <ligand>
        <name>ATP</name>
        <dbReference type="ChEBI" id="CHEBI:30616"/>
    </ligand>
</feature>
<feature type="binding site" evidence="5">
    <location>
        <position position="155"/>
    </location>
    <ligand>
        <name>ATP</name>
        <dbReference type="ChEBI" id="CHEBI:30616"/>
    </ligand>
</feature>
<dbReference type="FunFam" id="3.40.50.20:FF:000016">
    <property type="entry name" value="N5-carboxyaminoimidazole ribonucleotide synthase"/>
    <property type="match status" value="1"/>
</dbReference>
<sequence>MSKAMEGKKKQTILPGATIGILGGGQLGRMIALEGKKMGYRFVTLDPAPDCPGSQTADRHITAAFDDLEAARLLAEEADLITYEFENVDDSVVCALENSANFPQGSHLLRHTRHRIREKKALEAAGVPVAPYRAVYSRADLHEAVQALGFPCLLKTATGGYDGKGQQVFRSQAEVEANLELETGREYVLEQWVPFDKEISVVAARSVYGEVATYPPAWNIHRHQILHQSIVPAPVEETVLERAEALARQVAEQLDVAGLIAVEMFLLQDGTMWVNELAPRPHNSGHYSYDACVTSQFEQHLRALCGLPLGSPRLLTPAVMVNILGEDTGWLFDAMRAFSSNVKVHWYGKEESRPGRKMGHVTVLAPDVNQALDTVKQWKKTAEIGQRG</sequence>
<evidence type="ECO:0000256" key="2">
    <source>
        <dbReference type="ARBA" id="ARBA00022741"/>
    </source>
</evidence>
<dbReference type="FunFam" id="3.30.1490.20:FF:000015">
    <property type="entry name" value="N5-carboxyaminoimidazole ribonucleotide synthase"/>
    <property type="match status" value="1"/>
</dbReference>
<dbReference type="SUPFAM" id="SSF56059">
    <property type="entry name" value="Glutathione synthetase ATP-binding domain-like"/>
    <property type="match status" value="1"/>
</dbReference>
<dbReference type="EC" id="6.3.4.18" evidence="5 6"/>
<comment type="subunit">
    <text evidence="5 6">Homodimer.</text>
</comment>
<dbReference type="Proteomes" id="UP000199387">
    <property type="component" value="Unassembled WGS sequence"/>
</dbReference>
<comment type="catalytic activity">
    <reaction evidence="5 6">
        <text>5-amino-1-(5-phospho-beta-D-ribosyl)imidazole + hydrogencarbonate + ATP = 5-carboxyamino-1-(5-phospho-D-ribosyl)imidazole + ADP + phosphate + 2 H(+)</text>
        <dbReference type="Rhea" id="RHEA:19317"/>
        <dbReference type="ChEBI" id="CHEBI:15378"/>
        <dbReference type="ChEBI" id="CHEBI:17544"/>
        <dbReference type="ChEBI" id="CHEBI:30616"/>
        <dbReference type="ChEBI" id="CHEBI:43474"/>
        <dbReference type="ChEBI" id="CHEBI:58730"/>
        <dbReference type="ChEBI" id="CHEBI:137981"/>
        <dbReference type="ChEBI" id="CHEBI:456216"/>
        <dbReference type="EC" id="6.3.4.18"/>
    </reaction>
</comment>
<dbReference type="InterPro" id="IPR003135">
    <property type="entry name" value="ATP-grasp_carboxylate-amine"/>
</dbReference>
<dbReference type="GO" id="GO:0005524">
    <property type="term" value="F:ATP binding"/>
    <property type="evidence" value="ECO:0007669"/>
    <property type="project" value="UniProtKB-UniRule"/>
</dbReference>
<dbReference type="GO" id="GO:0006189">
    <property type="term" value="P:'de novo' IMP biosynthetic process"/>
    <property type="evidence" value="ECO:0007669"/>
    <property type="project" value="UniProtKB-UniRule"/>
</dbReference>
<dbReference type="PANTHER" id="PTHR11609:SF5">
    <property type="entry name" value="PHOSPHORIBOSYLAMINOIMIDAZOLE CARBOXYLASE"/>
    <property type="match status" value="1"/>
</dbReference>
<dbReference type="Gene3D" id="3.40.50.20">
    <property type="match status" value="1"/>
</dbReference>
<evidence type="ECO:0000313" key="9">
    <source>
        <dbReference type="Proteomes" id="UP000199387"/>
    </source>
</evidence>
<comment type="similarity">
    <text evidence="5 6">Belongs to the PurK/PurT family.</text>
</comment>
<dbReference type="NCBIfam" id="NF004676">
    <property type="entry name" value="PRK06019.1-2"/>
    <property type="match status" value="1"/>
</dbReference>
<dbReference type="UniPathway" id="UPA00074">
    <property type="reaction ID" value="UER00942"/>
</dbReference>
<dbReference type="Gene3D" id="3.30.470.20">
    <property type="entry name" value="ATP-grasp fold, B domain"/>
    <property type="match status" value="1"/>
</dbReference>
<dbReference type="InterPro" id="IPR011761">
    <property type="entry name" value="ATP-grasp"/>
</dbReference>
<keyword evidence="2 5" id="KW-0547">Nucleotide-binding</keyword>
<dbReference type="GO" id="GO:0005829">
    <property type="term" value="C:cytosol"/>
    <property type="evidence" value="ECO:0007669"/>
    <property type="project" value="TreeGrafter"/>
</dbReference>
<feature type="binding site" evidence="5">
    <location>
        <begin position="190"/>
        <end position="193"/>
    </location>
    <ligand>
        <name>ATP</name>
        <dbReference type="ChEBI" id="CHEBI:30616"/>
    </ligand>
</feature>
<dbReference type="GO" id="GO:0004638">
    <property type="term" value="F:phosphoribosylaminoimidazole carboxylase activity"/>
    <property type="evidence" value="ECO:0007669"/>
    <property type="project" value="InterPro"/>
</dbReference>
<accession>A0A1G6PRF9</accession>
<evidence type="ECO:0000256" key="5">
    <source>
        <dbReference type="HAMAP-Rule" id="MF_01928"/>
    </source>
</evidence>
<protein>
    <recommendedName>
        <fullName evidence="5 6">N5-carboxyaminoimidazole ribonucleotide synthase</fullName>
        <shortName evidence="5 6">N5-CAIR synthase</shortName>
        <ecNumber evidence="5 6">6.3.4.18</ecNumber>
    </recommendedName>
    <alternativeName>
        <fullName evidence="5 6">5-(carboxyamino)imidazole ribonucleotide synthetase</fullName>
    </alternativeName>
</protein>
<feature type="domain" description="ATP-grasp" evidence="7">
    <location>
        <begin position="119"/>
        <end position="305"/>
    </location>
</feature>
<feature type="binding site" evidence="5">
    <location>
        <begin position="275"/>
        <end position="276"/>
    </location>
    <ligand>
        <name>ATP</name>
        <dbReference type="ChEBI" id="CHEBI:30616"/>
    </ligand>
</feature>
<dbReference type="InterPro" id="IPR013815">
    <property type="entry name" value="ATP_grasp_subdomain_1"/>
</dbReference>
<keyword evidence="3 5" id="KW-0658">Purine biosynthesis</keyword>
<comment type="function">
    <text evidence="5">Catalyzes the ATP-dependent conversion of 5-aminoimidazole ribonucleotide (AIR) and HCO(3)(-) to N5-carboxyaminoimidazole ribonucleotide (N5-CAIR).</text>
</comment>
<reference evidence="8 9" key="1">
    <citation type="submission" date="2016-10" db="EMBL/GenBank/DDBJ databases">
        <authorList>
            <person name="de Groot N.N."/>
        </authorList>
    </citation>
    <scope>NUCLEOTIDE SEQUENCE [LARGE SCALE GENOMIC DNA]</scope>
    <source>
        <strain evidence="8 9">DSM 45514</strain>
    </source>
</reference>
<evidence type="ECO:0000313" key="8">
    <source>
        <dbReference type="EMBL" id="SDC82790.1"/>
    </source>
</evidence>
<dbReference type="PROSITE" id="PS50975">
    <property type="entry name" value="ATP_GRASP"/>
    <property type="match status" value="1"/>
</dbReference>
<dbReference type="InterPro" id="IPR016185">
    <property type="entry name" value="PreATP-grasp_dom_sf"/>
</dbReference>
<evidence type="ECO:0000259" key="7">
    <source>
        <dbReference type="PROSITE" id="PS50975"/>
    </source>
</evidence>
<dbReference type="InterPro" id="IPR011054">
    <property type="entry name" value="Rudment_hybrid_motif"/>
</dbReference>
<dbReference type="NCBIfam" id="NF004679">
    <property type="entry name" value="PRK06019.1-5"/>
    <property type="match status" value="1"/>
</dbReference>
<dbReference type="FunFam" id="3.30.470.20:FF:000029">
    <property type="entry name" value="N5-carboxyaminoimidazole ribonucleotide synthase"/>
    <property type="match status" value="1"/>
</dbReference>
<keyword evidence="1 5" id="KW-0436">Ligase</keyword>
<dbReference type="HAMAP" id="MF_01928">
    <property type="entry name" value="PurK"/>
    <property type="match status" value="1"/>
</dbReference>
<evidence type="ECO:0000256" key="4">
    <source>
        <dbReference type="ARBA" id="ARBA00022840"/>
    </source>
</evidence>
<dbReference type="GO" id="GO:0034028">
    <property type="term" value="F:5-(carboxyamino)imidazole ribonucleotide synthase activity"/>
    <property type="evidence" value="ECO:0007669"/>
    <property type="project" value="UniProtKB-UniRule"/>
</dbReference>
<dbReference type="SUPFAM" id="SSF51246">
    <property type="entry name" value="Rudiment single hybrid motif"/>
    <property type="match status" value="1"/>
</dbReference>
<dbReference type="NCBIfam" id="TIGR01161">
    <property type="entry name" value="purK"/>
    <property type="match status" value="1"/>
</dbReference>
<dbReference type="InterPro" id="IPR054350">
    <property type="entry name" value="PurT/PurK_preATP-grasp"/>
</dbReference>
<dbReference type="PANTHER" id="PTHR11609">
    <property type="entry name" value="PURINE BIOSYNTHESIS PROTEIN 6/7, PUR6/7"/>
    <property type="match status" value="1"/>
</dbReference>